<keyword evidence="2" id="KW-1185">Reference proteome</keyword>
<evidence type="ECO:0000313" key="2">
    <source>
        <dbReference type="Proteomes" id="UP000033924"/>
    </source>
</evidence>
<gene>
    <name evidence="1" type="ORF">SY86_15795</name>
</gene>
<evidence type="ECO:0000313" key="1">
    <source>
        <dbReference type="EMBL" id="KKF36570.1"/>
    </source>
</evidence>
<name>A0A0M2KB32_9GAMM</name>
<organism evidence="1 2">
    <name type="scientific">Erwinia tracheiphila</name>
    <dbReference type="NCBI Taxonomy" id="65700"/>
    <lineage>
        <taxon>Bacteria</taxon>
        <taxon>Pseudomonadati</taxon>
        <taxon>Pseudomonadota</taxon>
        <taxon>Gammaproteobacteria</taxon>
        <taxon>Enterobacterales</taxon>
        <taxon>Erwiniaceae</taxon>
        <taxon>Erwinia</taxon>
    </lineage>
</organism>
<dbReference type="RefSeq" id="WP_016192378.1">
    <property type="nucleotide sequence ID" value="NZ_CP089932.1"/>
</dbReference>
<sequence length="144" mass="16644">MRKAIVALIGVVVIAGIAMVVGWPYMRMEFASSAYYTEQDKQAYEYYTPELLKKIPRLSNNYEFEFGRITGTEANVFTVKFYGTVETRSIRNYLQSEGYKLQTSCEVEAECWKSRATNDEVTVGNIHSQKGVFVQIYRRLYSNQ</sequence>
<proteinExistence type="predicted"/>
<dbReference type="EMBL" id="JXNU01000003">
    <property type="protein sequence ID" value="KKF36570.1"/>
    <property type="molecule type" value="Genomic_DNA"/>
</dbReference>
<accession>A0A0M2KB32</accession>
<reference evidence="1 2" key="1">
    <citation type="submission" date="2015-01" db="EMBL/GenBank/DDBJ databases">
        <title>Erwinia tracheiphila.</title>
        <authorList>
            <person name="Shapiro L.R."/>
        </authorList>
    </citation>
    <scope>NUCLEOTIDE SEQUENCE [LARGE SCALE GENOMIC DNA]</scope>
    <source>
        <strain evidence="1 2">BuffGH</strain>
    </source>
</reference>
<dbReference type="PATRIC" id="fig|65700.7.peg.3953"/>
<dbReference type="AlphaFoldDB" id="A0A0M2KB32"/>
<dbReference type="Proteomes" id="UP000033924">
    <property type="component" value="Unassembled WGS sequence"/>
</dbReference>
<comment type="caution">
    <text evidence="1">The sequence shown here is derived from an EMBL/GenBank/DDBJ whole genome shotgun (WGS) entry which is preliminary data.</text>
</comment>
<protein>
    <submittedName>
        <fullName evidence="1">Uncharacterized protein</fullName>
    </submittedName>
</protein>